<dbReference type="EMBL" id="GL636497">
    <property type="protein sequence ID" value="EFW16406.1"/>
    <property type="molecule type" value="Genomic_DNA"/>
</dbReference>
<gene>
    <name evidence="2" type="ORF">CPSG_06922</name>
</gene>
<reference evidence="3" key="1">
    <citation type="journal article" date="2010" name="Genome Res.">
        <title>Population genomic sequencing of Coccidioides fungi reveals recent hybridization and transposon control.</title>
        <authorList>
            <person name="Neafsey D.E."/>
            <person name="Barker B.M."/>
            <person name="Sharpton T.J."/>
            <person name="Stajich J.E."/>
            <person name="Park D.J."/>
            <person name="Whiston E."/>
            <person name="Hung C.-Y."/>
            <person name="McMahan C."/>
            <person name="White J."/>
            <person name="Sykes S."/>
            <person name="Heiman D."/>
            <person name="Young S."/>
            <person name="Zeng Q."/>
            <person name="Abouelleil A."/>
            <person name="Aftuck L."/>
            <person name="Bessette D."/>
            <person name="Brown A."/>
            <person name="FitzGerald M."/>
            <person name="Lui A."/>
            <person name="Macdonald J.P."/>
            <person name="Priest M."/>
            <person name="Orbach M.J."/>
            <person name="Galgiani J.N."/>
            <person name="Kirkland T.N."/>
            <person name="Cole G.T."/>
            <person name="Birren B.W."/>
            <person name="Henn M.R."/>
            <person name="Taylor J.W."/>
            <person name="Rounsley S.D."/>
        </authorList>
    </citation>
    <scope>NUCLEOTIDE SEQUENCE [LARGE SCALE GENOMIC DNA]</scope>
    <source>
        <strain evidence="3">RMSCC 757 / Silveira</strain>
    </source>
</reference>
<accession>E9DAS0</accession>
<feature type="region of interest" description="Disordered" evidence="1">
    <location>
        <begin position="73"/>
        <end position="102"/>
    </location>
</feature>
<evidence type="ECO:0000313" key="2">
    <source>
        <dbReference type="EMBL" id="EFW16406.1"/>
    </source>
</evidence>
<dbReference type="VEuPathDB" id="FungiDB:CPSG_06922"/>
<protein>
    <submittedName>
        <fullName evidence="2">Predicted protein</fullName>
    </submittedName>
</protein>
<keyword evidence="3" id="KW-1185">Reference proteome</keyword>
<name>E9DAS0_COCPS</name>
<dbReference type="AlphaFoldDB" id="E9DAS0"/>
<evidence type="ECO:0000313" key="3">
    <source>
        <dbReference type="Proteomes" id="UP000002497"/>
    </source>
</evidence>
<organism evidence="3">
    <name type="scientific">Coccidioides posadasii (strain RMSCC 757 / Silveira)</name>
    <name type="common">Valley fever fungus</name>
    <dbReference type="NCBI Taxonomy" id="443226"/>
    <lineage>
        <taxon>Eukaryota</taxon>
        <taxon>Fungi</taxon>
        <taxon>Dikarya</taxon>
        <taxon>Ascomycota</taxon>
        <taxon>Pezizomycotina</taxon>
        <taxon>Eurotiomycetes</taxon>
        <taxon>Eurotiomycetidae</taxon>
        <taxon>Onygenales</taxon>
        <taxon>Onygenaceae</taxon>
        <taxon>Coccidioides</taxon>
    </lineage>
</organism>
<dbReference type="HOGENOM" id="CLU_1635229_0_0_1"/>
<reference evidence="3" key="2">
    <citation type="submission" date="2010-03" db="EMBL/GenBank/DDBJ databases">
        <title>The genome sequence of Coccidioides posadasii strain Silveira.</title>
        <authorList>
            <consortium name="The Broad Institute Genome Sequencing Center for Infectious Disease"/>
            <person name="Neafsey D."/>
            <person name="Orbach M."/>
            <person name="Henn M.R."/>
            <person name="Cole G.T."/>
            <person name="Galgiani J."/>
            <person name="Gardner M.J."/>
            <person name="Kirkland T.N."/>
            <person name="Taylor J.W."/>
            <person name="Young S.K."/>
            <person name="Zeng Q."/>
            <person name="Koehrsen M."/>
            <person name="Alvarado L."/>
            <person name="Berlin A."/>
            <person name="Borenstein D."/>
            <person name="Chapman S.B."/>
            <person name="Chen Z."/>
            <person name="Engels R."/>
            <person name="Freedman E."/>
            <person name="Gellesch M."/>
            <person name="Goldberg J."/>
            <person name="Griggs A."/>
            <person name="Gujja S."/>
            <person name="Heilman E."/>
            <person name="Heiman D."/>
            <person name="Howarth C."/>
            <person name="Jen D."/>
            <person name="Larson L."/>
            <person name="Mehta T."/>
            <person name="Neiman D."/>
            <person name="Park D."/>
            <person name="Pearson M."/>
            <person name="Richards J."/>
            <person name="Roberts A."/>
            <person name="Saif S."/>
            <person name="Shea T."/>
            <person name="Shenoy N."/>
            <person name="Sisk P."/>
            <person name="Stolte C."/>
            <person name="Sykes S."/>
            <person name="Walk T."/>
            <person name="White J."/>
            <person name="Yandava C."/>
            <person name="Haas B."/>
            <person name="Nusbaum C."/>
            <person name="Birren B."/>
        </authorList>
    </citation>
    <scope>NUCLEOTIDE SEQUENCE [LARGE SCALE GENOMIC DNA]</scope>
    <source>
        <strain evidence="3">RMSCC 757 / Silveira</strain>
    </source>
</reference>
<dbReference type="Proteomes" id="UP000002497">
    <property type="component" value="Unassembled WGS sequence"/>
</dbReference>
<sequence length="162" mass="17379">MVLPSRNGCSIDNSPICQASCCLLLTTTKHAMKDTNTPMKTTTMVTTQNQLLHALQPLSFPFVHPTTACPLPCEQPQPLHSNSNADDDDDDNNNNNNNNNPITSAIARLMASPRPSREPLSCLPLAPAIPVAAAPSLILSLMSCRWDTTTLVPRSSTTSSTP</sequence>
<proteinExistence type="predicted"/>
<evidence type="ECO:0000256" key="1">
    <source>
        <dbReference type="SAM" id="MobiDB-lite"/>
    </source>
</evidence>